<name>A0A511YVP3_9CELL</name>
<dbReference type="SUPFAM" id="SSF54211">
    <property type="entry name" value="Ribosomal protein S5 domain 2-like"/>
    <property type="match status" value="1"/>
</dbReference>
<organism evidence="7 8">
    <name type="scientific">Actinotalea fermentans</name>
    <dbReference type="NCBI Taxonomy" id="43671"/>
    <lineage>
        <taxon>Bacteria</taxon>
        <taxon>Bacillati</taxon>
        <taxon>Actinomycetota</taxon>
        <taxon>Actinomycetes</taxon>
        <taxon>Micrococcales</taxon>
        <taxon>Cellulomonadaceae</taxon>
        <taxon>Actinotalea</taxon>
    </lineage>
</organism>
<feature type="region of interest" description="Disordered" evidence="6">
    <location>
        <begin position="619"/>
        <end position="655"/>
    </location>
</feature>
<evidence type="ECO:0000256" key="4">
    <source>
        <dbReference type="ARBA" id="ARBA00023186"/>
    </source>
</evidence>
<keyword evidence="3 5" id="KW-0067">ATP-binding</keyword>
<keyword evidence="4" id="KW-0143">Chaperone</keyword>
<dbReference type="Gene3D" id="3.30.565.10">
    <property type="entry name" value="Histidine kinase-like ATPase, C-terminal domain"/>
    <property type="match status" value="1"/>
</dbReference>
<evidence type="ECO:0000256" key="3">
    <source>
        <dbReference type="ARBA" id="ARBA00022840"/>
    </source>
</evidence>
<dbReference type="OrthoDB" id="9802640at2"/>
<dbReference type="PANTHER" id="PTHR11528">
    <property type="entry name" value="HEAT SHOCK PROTEIN 90 FAMILY MEMBER"/>
    <property type="match status" value="1"/>
</dbReference>
<feature type="binding site" evidence="5">
    <location>
        <position position="49"/>
    </location>
    <ligand>
        <name>ATP</name>
        <dbReference type="ChEBI" id="CHEBI:30616"/>
    </ligand>
</feature>
<dbReference type="Proteomes" id="UP000321484">
    <property type="component" value="Unassembled WGS sequence"/>
</dbReference>
<dbReference type="InterPro" id="IPR020575">
    <property type="entry name" value="Hsp90_N"/>
</dbReference>
<dbReference type="Pfam" id="PF00183">
    <property type="entry name" value="HSP90"/>
    <property type="match status" value="1"/>
</dbReference>
<dbReference type="InterPro" id="IPR036890">
    <property type="entry name" value="HATPase_C_sf"/>
</dbReference>
<dbReference type="GO" id="GO:0016887">
    <property type="term" value="F:ATP hydrolysis activity"/>
    <property type="evidence" value="ECO:0007669"/>
    <property type="project" value="InterPro"/>
</dbReference>
<protein>
    <submittedName>
        <fullName evidence="7">Molecular chaperone HtpG</fullName>
    </submittedName>
</protein>
<evidence type="ECO:0000256" key="5">
    <source>
        <dbReference type="PIRSR" id="PIRSR002583-1"/>
    </source>
</evidence>
<accession>A0A511YVP3</accession>
<evidence type="ECO:0000256" key="1">
    <source>
        <dbReference type="ARBA" id="ARBA00008239"/>
    </source>
</evidence>
<dbReference type="GO" id="GO:0051082">
    <property type="term" value="F:unfolded protein binding"/>
    <property type="evidence" value="ECO:0007669"/>
    <property type="project" value="InterPro"/>
</dbReference>
<dbReference type="PIRSF" id="PIRSF002583">
    <property type="entry name" value="Hsp90"/>
    <property type="match status" value="1"/>
</dbReference>
<feature type="binding site" evidence="5">
    <location>
        <position position="45"/>
    </location>
    <ligand>
        <name>ATP</name>
        <dbReference type="ChEBI" id="CHEBI:30616"/>
    </ligand>
</feature>
<feature type="compositionally biased region" description="Basic and acidic residues" evidence="6">
    <location>
        <begin position="646"/>
        <end position="655"/>
    </location>
</feature>
<dbReference type="PRINTS" id="PR00775">
    <property type="entry name" value="HEATSHOCK90"/>
</dbReference>
<feature type="compositionally biased region" description="Acidic residues" evidence="6">
    <location>
        <begin position="623"/>
        <end position="632"/>
    </location>
</feature>
<comment type="similarity">
    <text evidence="1">Belongs to the heat shock protein 90 family.</text>
</comment>
<evidence type="ECO:0000313" key="7">
    <source>
        <dbReference type="EMBL" id="GEN79274.1"/>
    </source>
</evidence>
<gene>
    <name evidence="7" type="ORF">AFE02nite_10080</name>
</gene>
<dbReference type="RefSeq" id="WP_052114056.1">
    <property type="nucleotide sequence ID" value="NZ_BJYK01000001.1"/>
</dbReference>
<evidence type="ECO:0000313" key="8">
    <source>
        <dbReference type="Proteomes" id="UP000321484"/>
    </source>
</evidence>
<dbReference type="Gene3D" id="3.30.230.80">
    <property type="match status" value="1"/>
</dbReference>
<dbReference type="InterPro" id="IPR001404">
    <property type="entry name" value="Hsp90_fam"/>
</dbReference>
<dbReference type="SUPFAM" id="SSF55874">
    <property type="entry name" value="ATPase domain of HSP90 chaperone/DNA topoisomerase II/histidine kinase"/>
    <property type="match status" value="1"/>
</dbReference>
<evidence type="ECO:0000256" key="6">
    <source>
        <dbReference type="SAM" id="MobiDB-lite"/>
    </source>
</evidence>
<dbReference type="AlphaFoldDB" id="A0A511YVP3"/>
<comment type="caution">
    <text evidence="7">The sequence shown here is derived from an EMBL/GenBank/DDBJ whole genome shotgun (WGS) entry which is preliminary data.</text>
</comment>
<keyword evidence="8" id="KW-1185">Reference proteome</keyword>
<dbReference type="EMBL" id="BJYK01000001">
    <property type="protein sequence ID" value="GEN79274.1"/>
    <property type="molecule type" value="Genomic_DNA"/>
</dbReference>
<dbReference type="InterPro" id="IPR020568">
    <property type="entry name" value="Ribosomal_Su5_D2-typ_SF"/>
</dbReference>
<evidence type="ECO:0000256" key="2">
    <source>
        <dbReference type="ARBA" id="ARBA00022741"/>
    </source>
</evidence>
<proteinExistence type="inferred from homology"/>
<dbReference type="GO" id="GO:0140662">
    <property type="term" value="F:ATP-dependent protein folding chaperone"/>
    <property type="evidence" value="ECO:0007669"/>
    <property type="project" value="InterPro"/>
</dbReference>
<dbReference type="NCBIfam" id="NF010683">
    <property type="entry name" value="PRK14083.1"/>
    <property type="match status" value="1"/>
</dbReference>
<dbReference type="GO" id="GO:0005524">
    <property type="term" value="F:ATP binding"/>
    <property type="evidence" value="ECO:0007669"/>
    <property type="project" value="UniProtKB-KW"/>
</dbReference>
<feature type="binding site" evidence="5">
    <location>
        <position position="82"/>
    </location>
    <ligand>
        <name>ATP</name>
        <dbReference type="ChEBI" id="CHEBI:30616"/>
    </ligand>
</feature>
<sequence>MTPRPSAEGDGAAGPSAHAFQVDLHGVVDLLARHLYSGPRVYLRELLQNAVDAITARRGTEPGCPAQVRLRCLPDGTLEVRDTGIGLSREQAEELLATIGASSKRDDDLGTARGEYLGQFGIGLLSSFMVADEVELVSVSAAGAAPIRWRGFADGSYTLQTLPHGALDEELAGEPGGVAAPGSRVRLRARPDAEHWLTRETVLALAGDVGGLLPVDIAVEVPVGDGWAWRRVTSGALPWARDARDGDRTQALADYCEATLGFSPLAAVDLDLPLAGVSGVAFVLPSAVSPTSGGAHRVYVKRMLLGTRVDGLLPEWAFFVRCVVNADGLRPTASREQLYVDDVLLGVRESLGRTIRDWLTRTLAEPGPLRRRFLEAHHLAVRALAVTDDTMLETAAAVLPYETTEGVATLAEVAAAAGEVLWTPSVEEYRRVAPVARAQRLTVVNGGYVYDADILTRLARRRPEWRVRTLTSDDVRHVLGPVDPAQELVWLATIAAFTELLRREETEVTVRTFEPSTLPAILLHDREGDHQRELARTAEVADTWGQTLAAFARPTAARQLVLNAANPIAGRLLAAPPGAVRDAGLRSLYVSALLLAGEPLRGRETALMTESLVALLDAGLPDDAPDVTTDDAPDGRDDGSPTDELPTDRSGKDTP</sequence>
<reference evidence="7 8" key="1">
    <citation type="submission" date="2019-07" db="EMBL/GenBank/DDBJ databases">
        <title>Whole genome shotgun sequence of Actinotalea fermentans NBRC 105374.</title>
        <authorList>
            <person name="Hosoyama A."/>
            <person name="Uohara A."/>
            <person name="Ohji S."/>
            <person name="Ichikawa N."/>
        </authorList>
    </citation>
    <scope>NUCLEOTIDE SEQUENCE [LARGE SCALE GENOMIC DNA]</scope>
    <source>
        <strain evidence="7 8">NBRC 105374</strain>
    </source>
</reference>
<keyword evidence="2 5" id="KW-0547">Nucleotide-binding</keyword>